<keyword evidence="6" id="KW-0131">Cell cycle</keyword>
<accession>C3Y9K6</accession>
<keyword evidence="3" id="KW-0132">Cell division</keyword>
<evidence type="ECO:0008006" key="9">
    <source>
        <dbReference type="Google" id="ProtNLM"/>
    </source>
</evidence>
<evidence type="ECO:0000256" key="5">
    <source>
        <dbReference type="ARBA" id="ARBA00023242"/>
    </source>
</evidence>
<dbReference type="Gene3D" id="6.10.250.90">
    <property type="match status" value="1"/>
</dbReference>
<keyword evidence="4" id="KW-0498">Mitosis</keyword>
<dbReference type="Gene3D" id="1.20.5.170">
    <property type="match status" value="1"/>
</dbReference>
<proteinExistence type="inferred from homology"/>
<dbReference type="GO" id="GO:0007094">
    <property type="term" value="P:mitotic spindle assembly checkpoint signaling"/>
    <property type="evidence" value="ECO:0007669"/>
    <property type="project" value="InterPro"/>
</dbReference>
<evidence type="ECO:0000256" key="2">
    <source>
        <dbReference type="ARBA" id="ARBA00008029"/>
    </source>
</evidence>
<organism>
    <name type="scientific">Branchiostoma floridae</name>
    <name type="common">Florida lancelet</name>
    <name type="synonym">Amphioxus</name>
    <dbReference type="NCBI Taxonomy" id="7739"/>
    <lineage>
        <taxon>Eukaryota</taxon>
        <taxon>Metazoa</taxon>
        <taxon>Chordata</taxon>
        <taxon>Cephalochordata</taxon>
        <taxon>Leptocardii</taxon>
        <taxon>Amphioxiformes</taxon>
        <taxon>Branchiostomatidae</taxon>
        <taxon>Branchiostoma</taxon>
    </lineage>
</organism>
<dbReference type="eggNOG" id="KOG4593">
    <property type="taxonomic scope" value="Eukaryota"/>
</dbReference>
<evidence type="ECO:0000256" key="3">
    <source>
        <dbReference type="ARBA" id="ARBA00022618"/>
    </source>
</evidence>
<feature type="coiled-coil region" evidence="7">
    <location>
        <begin position="96"/>
        <end position="350"/>
    </location>
</feature>
<dbReference type="PANTHER" id="PTHR23168">
    <property type="entry name" value="MITOTIC SPINDLE ASSEMBLY CHECKPOINT PROTEIN MAD1 MITOTIC ARREST DEFICIENT-LIKE PROTEIN 1"/>
    <property type="match status" value="1"/>
</dbReference>
<evidence type="ECO:0000313" key="8">
    <source>
        <dbReference type="EMBL" id="EEN63262.1"/>
    </source>
</evidence>
<dbReference type="STRING" id="7739.C3Y9K6"/>
<dbReference type="InParanoid" id="C3Y9K6"/>
<comment type="similarity">
    <text evidence="2">Belongs to the MAD1 family.</text>
</comment>
<evidence type="ECO:0000256" key="4">
    <source>
        <dbReference type="ARBA" id="ARBA00022776"/>
    </source>
</evidence>
<sequence>MNVTPEDNTEVVRMMGDFNSYLAEGRRQHSNSSLLFDMGDTTAGKGDLTMKLETSRDESTVQWDRPETAKRNRVRRLEQQHALEKQGELLWTRSKVAKLETAISQLETEKKREKIEFEKGQETFRMQYERDLEQVNDLRHKLEFLEREEKQAKEELAEERKKLTTIKTQSEKRIMGLQREKLHIQAELEELREGSRSQISSLRNQVKRLEAELEMSDSELAEAQQQVQHHRGQAQARLEQVQQLQEDRIRAVTAEHKVKELELQLSQVQESAAMAKLMKTRLARYEQLEKENKKLLEQNKFYRETSENNQLLKEKLLSLETKYGRAEHSNLQLIKEVEDLRARLKQWEGIDPSGGQTPRSPAEIAKWIAELQRKEALLTEKTGQLTSSARESEAGQKAAASRLREVESQLFASTEKTNQQADLIKKLQRRLLLVTKDRDSIRNILESYESEVTRASSDDGLLQRLQDSEESAQRYQRHMTSLEEDLQRLNAQASEERIKAHRLESELSQLKTQTPSPAPNPISSQEVTTLRKKVEDLEEDRQKLLEEKEILEARVEQRHLQGDFDPTKTKVVHFGLNPTALRRQHRQEELEKLREECEKLRQRLRAAEEGVAADILRSTNSLFIAPDLKKQLTTAETKNTRLKEVFQQKIHEFRQACYMLLGYKVDVVKDNNYKLMSMYAERQEDCLMFQVDVVKDNNYKLMSMYAERQEDCLMFQADVVKDNNYKLMSMYAERQEDCLMFQVDVVKDNNYKLMSMYAERQEDCLMFQVDVVKDNNYKLMSMYAERQEDCLMFQMVPGGELQLLETEFSNSQAVMMLVDLHLKTQHSIPAFLSALTLDLFSQQTIA</sequence>
<dbReference type="Gene3D" id="3.30.457.60">
    <property type="match status" value="4"/>
</dbReference>
<dbReference type="InterPro" id="IPR008672">
    <property type="entry name" value="Mad1"/>
</dbReference>
<keyword evidence="7" id="KW-0175">Coiled coil</keyword>
<dbReference type="SUPFAM" id="SSF75704">
    <property type="entry name" value="Mitotic arrest deficient-like 1, Mad1"/>
    <property type="match status" value="1"/>
</dbReference>
<evidence type="ECO:0000256" key="7">
    <source>
        <dbReference type="SAM" id="Coils"/>
    </source>
</evidence>
<evidence type="ECO:0000256" key="1">
    <source>
        <dbReference type="ARBA" id="ARBA00004123"/>
    </source>
</evidence>
<keyword evidence="5" id="KW-0539">Nucleus</keyword>
<dbReference type="PANTHER" id="PTHR23168:SF0">
    <property type="entry name" value="MITOTIC SPINDLE ASSEMBLY CHECKPOINT PROTEIN MAD1"/>
    <property type="match status" value="1"/>
</dbReference>
<reference evidence="8" key="1">
    <citation type="journal article" date="2008" name="Nature">
        <title>The amphioxus genome and the evolution of the chordate karyotype.</title>
        <authorList>
            <consortium name="US DOE Joint Genome Institute (JGI-PGF)"/>
            <person name="Putnam N.H."/>
            <person name="Butts T."/>
            <person name="Ferrier D.E.K."/>
            <person name="Furlong R.F."/>
            <person name="Hellsten U."/>
            <person name="Kawashima T."/>
            <person name="Robinson-Rechavi M."/>
            <person name="Shoguchi E."/>
            <person name="Terry A."/>
            <person name="Yu J.-K."/>
            <person name="Benito-Gutierrez E.L."/>
            <person name="Dubchak I."/>
            <person name="Garcia-Fernandez J."/>
            <person name="Gibson-Brown J.J."/>
            <person name="Grigoriev I.V."/>
            <person name="Horton A.C."/>
            <person name="de Jong P.J."/>
            <person name="Jurka J."/>
            <person name="Kapitonov V.V."/>
            <person name="Kohara Y."/>
            <person name="Kuroki Y."/>
            <person name="Lindquist E."/>
            <person name="Lucas S."/>
            <person name="Osoegawa K."/>
            <person name="Pennacchio L.A."/>
            <person name="Salamov A.A."/>
            <person name="Satou Y."/>
            <person name="Sauka-Spengler T."/>
            <person name="Schmutz J."/>
            <person name="Shin-I T."/>
            <person name="Toyoda A."/>
            <person name="Bronner-Fraser M."/>
            <person name="Fujiyama A."/>
            <person name="Holland L.Z."/>
            <person name="Holland P.W.H."/>
            <person name="Satoh N."/>
            <person name="Rokhsar D.S."/>
        </authorList>
    </citation>
    <scope>NUCLEOTIDE SEQUENCE [LARGE SCALE GENOMIC DNA]</scope>
    <source>
        <strain evidence="8">S238N-H82</strain>
        <tissue evidence="8">Testes</tissue>
    </source>
</reference>
<dbReference type="Pfam" id="PF05557">
    <property type="entry name" value="MAD"/>
    <property type="match status" value="2"/>
</dbReference>
<evidence type="ECO:0000256" key="6">
    <source>
        <dbReference type="ARBA" id="ARBA00023306"/>
    </source>
</evidence>
<protein>
    <recommendedName>
        <fullName evidence="9">Mitotic spindle assembly checkpoint protein MAD1</fullName>
    </recommendedName>
</protein>
<dbReference type="GO" id="GO:0051301">
    <property type="term" value="P:cell division"/>
    <property type="evidence" value="ECO:0007669"/>
    <property type="project" value="UniProtKB-KW"/>
</dbReference>
<feature type="coiled-coil region" evidence="7">
    <location>
        <begin position="465"/>
        <end position="610"/>
    </location>
</feature>
<name>C3Y9K6_BRAFL</name>
<dbReference type="GO" id="GO:0005634">
    <property type="term" value="C:nucleus"/>
    <property type="evidence" value="ECO:0007669"/>
    <property type="project" value="UniProtKB-SubCell"/>
</dbReference>
<dbReference type="FunFam" id="3.30.457.60:FF:000002">
    <property type="entry name" value="Mitotic spindle assembly checkpoint protein MAD1"/>
    <property type="match status" value="1"/>
</dbReference>
<dbReference type="AlphaFoldDB" id="C3Y9K6"/>
<gene>
    <name evidence="8" type="ORF">BRAFLDRAFT_125170</name>
</gene>
<dbReference type="EMBL" id="GG666492">
    <property type="protein sequence ID" value="EEN63262.1"/>
    <property type="molecule type" value="Genomic_DNA"/>
</dbReference>
<comment type="subcellular location">
    <subcellularLocation>
        <location evidence="1">Nucleus</location>
    </subcellularLocation>
</comment>